<accession>A0A8I0FWI2</accession>
<protein>
    <submittedName>
        <fullName evidence="7 8">AcrR family transcriptional regulator</fullName>
    </submittedName>
</protein>
<name>A0A8I0FWI2_9ACTN</name>
<dbReference type="GO" id="GO:0000976">
    <property type="term" value="F:transcription cis-regulatory region binding"/>
    <property type="evidence" value="ECO:0007669"/>
    <property type="project" value="TreeGrafter"/>
</dbReference>
<dbReference type="EMBL" id="JACBZN010000001">
    <property type="protein sequence ID" value="NYI36845.1"/>
    <property type="molecule type" value="Genomic_DNA"/>
</dbReference>
<dbReference type="SUPFAM" id="SSF48498">
    <property type="entry name" value="Tetracyclin repressor-like, C-terminal domain"/>
    <property type="match status" value="1"/>
</dbReference>
<feature type="region of interest" description="Disordered" evidence="5">
    <location>
        <begin position="1"/>
        <end position="32"/>
    </location>
</feature>
<keyword evidence="1" id="KW-0805">Transcription regulation</keyword>
<dbReference type="AlphaFoldDB" id="A0A8I0FWI2"/>
<evidence type="ECO:0000313" key="9">
    <source>
        <dbReference type="Proteomes" id="UP000587211"/>
    </source>
</evidence>
<dbReference type="RefSeq" id="WP_179422824.1">
    <property type="nucleotide sequence ID" value="NZ_BAAAMP010000002.1"/>
</dbReference>
<dbReference type="PANTHER" id="PTHR30055:SF234">
    <property type="entry name" value="HTH-TYPE TRANSCRIPTIONAL REGULATOR BETI"/>
    <property type="match status" value="1"/>
</dbReference>
<evidence type="ECO:0000313" key="7">
    <source>
        <dbReference type="EMBL" id="MBD1269247.1"/>
    </source>
</evidence>
<evidence type="ECO:0000313" key="10">
    <source>
        <dbReference type="Proteomes" id="UP000659061"/>
    </source>
</evidence>
<dbReference type="Proteomes" id="UP000587211">
    <property type="component" value="Unassembled WGS sequence"/>
</dbReference>
<reference evidence="7" key="2">
    <citation type="submission" date="2020-09" db="EMBL/GenBank/DDBJ databases">
        <title>Novel species in genus Aeromicrobium.</title>
        <authorList>
            <person name="Zhang G."/>
        </authorList>
    </citation>
    <scope>NUCLEOTIDE SEQUENCE</scope>
    <source>
        <strain evidence="7">SSW1-57</strain>
    </source>
</reference>
<keyword evidence="2 4" id="KW-0238">DNA-binding</keyword>
<dbReference type="GO" id="GO:0003700">
    <property type="term" value="F:DNA-binding transcription factor activity"/>
    <property type="evidence" value="ECO:0007669"/>
    <property type="project" value="TreeGrafter"/>
</dbReference>
<evidence type="ECO:0000259" key="6">
    <source>
        <dbReference type="PROSITE" id="PS50977"/>
    </source>
</evidence>
<dbReference type="Gene3D" id="1.10.10.60">
    <property type="entry name" value="Homeodomain-like"/>
    <property type="match status" value="1"/>
</dbReference>
<dbReference type="PROSITE" id="PS50977">
    <property type="entry name" value="HTH_TETR_2"/>
    <property type="match status" value="1"/>
</dbReference>
<organism evidence="7 10">
    <name type="scientific">Aeromicrobium tamlense</name>
    <dbReference type="NCBI Taxonomy" id="375541"/>
    <lineage>
        <taxon>Bacteria</taxon>
        <taxon>Bacillati</taxon>
        <taxon>Actinomycetota</taxon>
        <taxon>Actinomycetes</taxon>
        <taxon>Propionibacteriales</taxon>
        <taxon>Nocardioidaceae</taxon>
        <taxon>Aeromicrobium</taxon>
    </lineage>
</organism>
<evidence type="ECO:0000256" key="3">
    <source>
        <dbReference type="ARBA" id="ARBA00023163"/>
    </source>
</evidence>
<feature type="DNA-binding region" description="H-T-H motif" evidence="4">
    <location>
        <begin position="56"/>
        <end position="75"/>
    </location>
</feature>
<evidence type="ECO:0000256" key="5">
    <source>
        <dbReference type="SAM" id="MobiDB-lite"/>
    </source>
</evidence>
<dbReference type="Pfam" id="PF21313">
    <property type="entry name" value="EthR_C"/>
    <property type="match status" value="1"/>
</dbReference>
<dbReference type="Pfam" id="PF00440">
    <property type="entry name" value="TetR_N"/>
    <property type="match status" value="1"/>
</dbReference>
<dbReference type="Gene3D" id="1.10.357.10">
    <property type="entry name" value="Tetracycline Repressor, domain 2"/>
    <property type="match status" value="1"/>
</dbReference>
<evidence type="ECO:0000313" key="8">
    <source>
        <dbReference type="EMBL" id="NYI36845.1"/>
    </source>
</evidence>
<sequence length="226" mass="25301">MSSSPENATRHRRSAGFAGPATERELPTTPRGLRTRANLIDAARVVFERDGFLDARLVDITTEAGISAGSFYTYFDSKEEIFSAVQAEVEEEMLHPDVRAVDAVGDDPIAQVRAANRAYLESYERYAPFMRLLEQVASIDEDFREQRRKRGEAFVQRNARSIKQLQDRGVAGADIDPQLASYFLSGMVARAAYSRFVLGEDWTIDQMVDSLTQLWVNALQISPSAD</sequence>
<dbReference type="PRINTS" id="PR00455">
    <property type="entry name" value="HTHTETR"/>
</dbReference>
<gene>
    <name evidence="8" type="ORF">BJ975_000220</name>
    <name evidence="7" type="ORF">IDH50_03280</name>
</gene>
<dbReference type="InterPro" id="IPR036271">
    <property type="entry name" value="Tet_transcr_reg_TetR-rel_C_sf"/>
</dbReference>
<dbReference type="InterPro" id="IPR009057">
    <property type="entry name" value="Homeodomain-like_sf"/>
</dbReference>
<dbReference type="InterPro" id="IPR050109">
    <property type="entry name" value="HTH-type_TetR-like_transc_reg"/>
</dbReference>
<evidence type="ECO:0000256" key="1">
    <source>
        <dbReference type="ARBA" id="ARBA00023015"/>
    </source>
</evidence>
<dbReference type="InterPro" id="IPR049397">
    <property type="entry name" value="EthR_C"/>
</dbReference>
<keyword evidence="9" id="KW-1185">Reference proteome</keyword>
<dbReference type="PANTHER" id="PTHR30055">
    <property type="entry name" value="HTH-TYPE TRANSCRIPTIONAL REGULATOR RUTR"/>
    <property type="match status" value="1"/>
</dbReference>
<dbReference type="SUPFAM" id="SSF46689">
    <property type="entry name" value="Homeodomain-like"/>
    <property type="match status" value="1"/>
</dbReference>
<evidence type="ECO:0000256" key="4">
    <source>
        <dbReference type="PROSITE-ProRule" id="PRU00335"/>
    </source>
</evidence>
<dbReference type="InterPro" id="IPR001647">
    <property type="entry name" value="HTH_TetR"/>
</dbReference>
<dbReference type="EMBL" id="JACWMT010000001">
    <property type="protein sequence ID" value="MBD1269247.1"/>
    <property type="molecule type" value="Genomic_DNA"/>
</dbReference>
<reference evidence="8 9" key="1">
    <citation type="submission" date="2020-07" db="EMBL/GenBank/DDBJ databases">
        <title>Sequencing the genomes of 1000 actinobacteria strains.</title>
        <authorList>
            <person name="Klenk H.-P."/>
        </authorList>
    </citation>
    <scope>NUCLEOTIDE SEQUENCE [LARGE SCALE GENOMIC DNA]</scope>
    <source>
        <strain evidence="8 9">DSM 19087</strain>
    </source>
</reference>
<feature type="domain" description="HTH tetR-type" evidence="6">
    <location>
        <begin position="33"/>
        <end position="93"/>
    </location>
</feature>
<comment type="caution">
    <text evidence="7">The sequence shown here is derived from an EMBL/GenBank/DDBJ whole genome shotgun (WGS) entry which is preliminary data.</text>
</comment>
<proteinExistence type="predicted"/>
<keyword evidence="3" id="KW-0804">Transcription</keyword>
<dbReference type="Proteomes" id="UP000659061">
    <property type="component" value="Unassembled WGS sequence"/>
</dbReference>
<evidence type="ECO:0000256" key="2">
    <source>
        <dbReference type="ARBA" id="ARBA00023125"/>
    </source>
</evidence>